<organism evidence="2 3">
    <name type="scientific">Fusarium venenatum</name>
    <dbReference type="NCBI Taxonomy" id="56646"/>
    <lineage>
        <taxon>Eukaryota</taxon>
        <taxon>Fungi</taxon>
        <taxon>Dikarya</taxon>
        <taxon>Ascomycota</taxon>
        <taxon>Pezizomycotina</taxon>
        <taxon>Sordariomycetes</taxon>
        <taxon>Hypocreomycetidae</taxon>
        <taxon>Hypocreales</taxon>
        <taxon>Nectriaceae</taxon>
        <taxon>Fusarium</taxon>
    </lineage>
</organism>
<accession>A0A2L2TM67</accession>
<protein>
    <submittedName>
        <fullName evidence="2">Uncharacterized protein</fullName>
    </submittedName>
</protein>
<dbReference type="AlphaFoldDB" id="A0A2L2TM67"/>
<name>A0A2L2TM67_9HYPO</name>
<reference evidence="3" key="1">
    <citation type="submission" date="2014-10" db="EMBL/GenBank/DDBJ databases">
        <authorList>
            <person name="King R."/>
        </authorList>
    </citation>
    <scope>NUCLEOTIDE SEQUENCE [LARGE SCALE GENOMIC DNA]</scope>
    <source>
        <strain evidence="3">A3/5</strain>
    </source>
</reference>
<sequence length="137" mass="15004">MSICAALPDERFGRVGFSQRLSSYLLCHQLISSMGTTSRRTNSHGANDGEIESRPNYEPTGPRFQSNNLPFAGRLGANQACVIDGETSEDERLLEHQPDATPHMSFSELVDLRPITNLDLWKAAVIEGIGSLFISAP</sequence>
<proteinExistence type="predicted"/>
<evidence type="ECO:0000256" key="1">
    <source>
        <dbReference type="SAM" id="MobiDB-lite"/>
    </source>
</evidence>
<dbReference type="Proteomes" id="UP000245910">
    <property type="component" value="Chromosome II"/>
</dbReference>
<dbReference type="EMBL" id="LN649230">
    <property type="protein sequence ID" value="CEI61540.1"/>
    <property type="molecule type" value="Genomic_DNA"/>
</dbReference>
<feature type="region of interest" description="Disordered" evidence="1">
    <location>
        <begin position="37"/>
        <end position="65"/>
    </location>
</feature>
<keyword evidence="3" id="KW-1185">Reference proteome</keyword>
<dbReference type="STRING" id="56646.A0A2L2TM67"/>
<evidence type="ECO:0000313" key="2">
    <source>
        <dbReference type="EMBL" id="CEI61540.1"/>
    </source>
</evidence>
<evidence type="ECO:0000313" key="3">
    <source>
        <dbReference type="Proteomes" id="UP000245910"/>
    </source>
</evidence>